<comment type="caution">
    <text evidence="2">The sequence shown here is derived from an EMBL/GenBank/DDBJ whole genome shotgun (WGS) entry which is preliminary data.</text>
</comment>
<feature type="region of interest" description="Disordered" evidence="1">
    <location>
        <begin position="91"/>
        <end position="138"/>
    </location>
</feature>
<gene>
    <name evidence="2" type="ORF">A2591_01345</name>
</gene>
<evidence type="ECO:0000313" key="3">
    <source>
        <dbReference type="Proteomes" id="UP000178168"/>
    </source>
</evidence>
<sequence length="138" mass="15645">MNGNSKNGEREFDYLVGICRSGNATKGKPATFGIHGWSGWISLNHETKKEIIHLLPPSPSKKPIYHFQIDKFYRKNKRVCFGEQNGLADCIISREDRSTSPPRHKRTQRGDARNTHPSDQRKPDSFEIPMSAGSNAKH</sequence>
<evidence type="ECO:0000313" key="2">
    <source>
        <dbReference type="EMBL" id="OHA85483.1"/>
    </source>
</evidence>
<organism evidence="2 3">
    <name type="scientific">Candidatus Yonathbacteria bacterium RIFOXYD1_FULL_52_36</name>
    <dbReference type="NCBI Taxonomy" id="1802730"/>
    <lineage>
        <taxon>Bacteria</taxon>
        <taxon>Candidatus Yonathiibacteriota</taxon>
    </lineage>
</organism>
<reference evidence="2 3" key="1">
    <citation type="journal article" date="2016" name="Nat. Commun.">
        <title>Thousands of microbial genomes shed light on interconnected biogeochemical processes in an aquifer system.</title>
        <authorList>
            <person name="Anantharaman K."/>
            <person name="Brown C.T."/>
            <person name="Hug L.A."/>
            <person name="Sharon I."/>
            <person name="Castelle C.J."/>
            <person name="Probst A.J."/>
            <person name="Thomas B.C."/>
            <person name="Singh A."/>
            <person name="Wilkins M.J."/>
            <person name="Karaoz U."/>
            <person name="Brodie E.L."/>
            <person name="Williams K.H."/>
            <person name="Hubbard S.S."/>
            <person name="Banfield J.F."/>
        </authorList>
    </citation>
    <scope>NUCLEOTIDE SEQUENCE [LARGE SCALE GENOMIC DNA]</scope>
</reference>
<proteinExistence type="predicted"/>
<evidence type="ECO:0000256" key="1">
    <source>
        <dbReference type="SAM" id="MobiDB-lite"/>
    </source>
</evidence>
<dbReference type="AlphaFoldDB" id="A0A1G2SK81"/>
<accession>A0A1G2SK81</accession>
<name>A0A1G2SK81_9BACT</name>
<dbReference type="EMBL" id="MHUZ01000023">
    <property type="protein sequence ID" value="OHA85483.1"/>
    <property type="molecule type" value="Genomic_DNA"/>
</dbReference>
<dbReference type="Proteomes" id="UP000178168">
    <property type="component" value="Unassembled WGS sequence"/>
</dbReference>
<protein>
    <submittedName>
        <fullName evidence="2">Uncharacterized protein</fullName>
    </submittedName>
</protein>
<feature type="compositionally biased region" description="Basic and acidic residues" evidence="1">
    <location>
        <begin position="108"/>
        <end position="125"/>
    </location>
</feature>